<dbReference type="KEGG" id="lak:106158464"/>
<dbReference type="SMART" id="SM00194">
    <property type="entry name" value="PTPc"/>
    <property type="match status" value="1"/>
</dbReference>
<keyword evidence="8" id="KW-1133">Transmembrane helix</keyword>
<evidence type="ECO:0000256" key="3">
    <source>
        <dbReference type="ARBA" id="ARBA00022801"/>
    </source>
</evidence>
<dbReference type="Gene3D" id="3.90.190.10">
    <property type="entry name" value="Protein tyrosine phosphatase superfamily"/>
    <property type="match status" value="1"/>
</dbReference>
<dbReference type="InterPro" id="IPR000387">
    <property type="entry name" value="Tyr_Pase_dom"/>
</dbReference>
<keyword evidence="11" id="KW-1185">Reference proteome</keyword>
<dbReference type="Pfam" id="PF00102">
    <property type="entry name" value="Y_phosphatase"/>
    <property type="match status" value="1"/>
</dbReference>
<feature type="region of interest" description="Disordered" evidence="7">
    <location>
        <begin position="125"/>
        <end position="152"/>
    </location>
</feature>
<dbReference type="PRINTS" id="PR00700">
    <property type="entry name" value="PRTYPHPHTASE"/>
</dbReference>
<keyword evidence="8" id="KW-0472">Membrane</keyword>
<dbReference type="STRING" id="7574.A0A1S3HV46"/>
<keyword evidence="3" id="KW-0378">Hydrolase</keyword>
<evidence type="ECO:0000256" key="1">
    <source>
        <dbReference type="ARBA" id="ARBA00013064"/>
    </source>
</evidence>
<dbReference type="InParanoid" id="A0A1S3HV46"/>
<feature type="binding site" evidence="6">
    <location>
        <position position="456"/>
    </location>
    <ligand>
        <name>substrate</name>
    </ligand>
</feature>
<dbReference type="PRINTS" id="PR01778">
    <property type="entry name" value="KIMPTPASE"/>
</dbReference>
<dbReference type="Proteomes" id="UP000085678">
    <property type="component" value="Unplaced"/>
</dbReference>
<dbReference type="InterPro" id="IPR016130">
    <property type="entry name" value="Tyr_Pase_AS"/>
</dbReference>
<evidence type="ECO:0000256" key="5">
    <source>
        <dbReference type="PIRSR" id="PIRSR608356-50"/>
    </source>
</evidence>
<evidence type="ECO:0000313" key="11">
    <source>
        <dbReference type="Proteomes" id="UP000085678"/>
    </source>
</evidence>
<feature type="binding site" evidence="6">
    <location>
        <position position="375"/>
    </location>
    <ligand>
        <name>substrate</name>
    </ligand>
</feature>
<evidence type="ECO:0000256" key="6">
    <source>
        <dbReference type="PIRSR" id="PIRSR608356-51"/>
    </source>
</evidence>
<dbReference type="InterPro" id="IPR000242">
    <property type="entry name" value="PTP_cat"/>
</dbReference>
<accession>A0A1S3HV46</accession>
<evidence type="ECO:0000313" key="12">
    <source>
        <dbReference type="RefSeq" id="XP_013389915.1"/>
    </source>
</evidence>
<feature type="compositionally biased region" description="Polar residues" evidence="7">
    <location>
        <begin position="167"/>
        <end position="183"/>
    </location>
</feature>
<dbReference type="InterPro" id="IPR003595">
    <property type="entry name" value="Tyr_Pase_cat"/>
</dbReference>
<dbReference type="GO" id="GO:0005886">
    <property type="term" value="C:plasma membrane"/>
    <property type="evidence" value="ECO:0007669"/>
    <property type="project" value="TreeGrafter"/>
</dbReference>
<dbReference type="CDD" id="cd14547">
    <property type="entry name" value="PTPc-KIM"/>
    <property type="match status" value="1"/>
</dbReference>
<feature type="region of interest" description="Disordered" evidence="7">
    <location>
        <begin position="167"/>
        <end position="187"/>
    </location>
</feature>
<gene>
    <name evidence="12" type="primary">LOC106158464</name>
</gene>
<dbReference type="GO" id="GO:0005829">
    <property type="term" value="C:cytosol"/>
    <property type="evidence" value="ECO:0007669"/>
    <property type="project" value="TreeGrafter"/>
</dbReference>
<evidence type="ECO:0000256" key="4">
    <source>
        <dbReference type="ARBA" id="ARBA00022912"/>
    </source>
</evidence>
<evidence type="ECO:0000256" key="8">
    <source>
        <dbReference type="SAM" id="Phobius"/>
    </source>
</evidence>
<dbReference type="GO" id="GO:0004725">
    <property type="term" value="F:protein tyrosine phosphatase activity"/>
    <property type="evidence" value="ECO:0007669"/>
    <property type="project" value="UniProtKB-EC"/>
</dbReference>
<dbReference type="InterPro" id="IPR029021">
    <property type="entry name" value="Prot-tyrosine_phosphatase-like"/>
</dbReference>
<evidence type="ECO:0000259" key="10">
    <source>
        <dbReference type="PROSITE" id="PS50056"/>
    </source>
</evidence>
<name>A0A1S3HV46_LINAN</name>
<dbReference type="SUPFAM" id="SSF52799">
    <property type="entry name" value="(Phosphotyrosine protein) phosphatases II"/>
    <property type="match status" value="1"/>
</dbReference>
<evidence type="ECO:0000256" key="2">
    <source>
        <dbReference type="ARBA" id="ARBA00022553"/>
    </source>
</evidence>
<feature type="active site" description="Phosphocysteine intermediate" evidence="5">
    <location>
        <position position="412"/>
    </location>
</feature>
<feature type="domain" description="Tyrosine specific protein phosphatases" evidence="10">
    <location>
        <begin position="386"/>
        <end position="462"/>
    </location>
</feature>
<sequence length="484" mass="55082">MTIELQHPPWLSRPWHSTSTPSLYKNLLKRLKEEDTTPTTLYTKVSGLGAGDQLWTQWYVWLAFGLGALLVAVTIVIVVCCCVHKRKKKRGEMQVLAMPQQICIYQGPSPKSAVHSTTYIQPGTDSSCTSSTASSTPKQSPSISPKHKQISRVKAKSLIERRGSNNSLTLDLSLHPDNQNQRSPTRERCNEEYLATAGNRMSRSQLRHCLKNVKALYEEFWEIPMNHSDKVEIAGSGTKNRYRTIIPNESTRVKLEEVDGDPLTTYINANYVRGYAGEEKTYIATQGPMAHTVHDFWKMIWQEKVPIIVMITKLKEKDRSKCESYLPVTQGEYSGIHVTVQDTEEHEGFTLRRLLLQKNEEKQIISHYWYTSWPDHKAPETARQLLDLATLVEQQRQDLQTKAKVGPVVVHCSAGIGRTGCFIGTSIGMRQLEEEDALDILGIVCQMRRDRGGMVQTNEQYEFLHRALCLYEQQIEHIKKKPSG</sequence>
<feature type="compositionally biased region" description="Low complexity" evidence="7">
    <location>
        <begin position="125"/>
        <end position="136"/>
    </location>
</feature>
<keyword evidence="8" id="KW-0812">Transmembrane</keyword>
<dbReference type="PROSITE" id="PS50056">
    <property type="entry name" value="TYR_PHOSPHATASE_2"/>
    <property type="match status" value="1"/>
</dbReference>
<dbReference type="PROSITE" id="PS50055">
    <property type="entry name" value="TYR_PHOSPHATASE_PTP"/>
    <property type="match status" value="1"/>
</dbReference>
<dbReference type="GO" id="GO:0007165">
    <property type="term" value="P:signal transduction"/>
    <property type="evidence" value="ECO:0007669"/>
    <property type="project" value="TreeGrafter"/>
</dbReference>
<feature type="domain" description="Tyrosine-protein phosphatase" evidence="9">
    <location>
        <begin position="239"/>
        <end position="471"/>
    </location>
</feature>
<proteinExistence type="predicted"/>
<dbReference type="FunFam" id="3.90.190.10:FF:000020">
    <property type="entry name" value="Tyrosine-protein phosphatase non-receptor type 5"/>
    <property type="match status" value="1"/>
</dbReference>
<dbReference type="InterPro" id="IPR008356">
    <property type="entry name" value="Tyr_Pase_KIM-con"/>
</dbReference>
<dbReference type="RefSeq" id="XP_013389915.1">
    <property type="nucleotide sequence ID" value="XM_013534461.1"/>
</dbReference>
<dbReference type="PANTHER" id="PTHR46198">
    <property type="entry name" value="PROTEIN-TYROSINE-PHOSPHATASE"/>
    <property type="match status" value="1"/>
</dbReference>
<dbReference type="SMART" id="SM00404">
    <property type="entry name" value="PTPc_motif"/>
    <property type="match status" value="1"/>
</dbReference>
<dbReference type="PROSITE" id="PS00383">
    <property type="entry name" value="TYR_PHOSPHATASE_1"/>
    <property type="match status" value="1"/>
</dbReference>
<dbReference type="OrthoDB" id="9993594at2759"/>
<keyword evidence="4" id="KW-0904">Protein phosphatase</keyword>
<dbReference type="AlphaFoldDB" id="A0A1S3HV46"/>
<protein>
    <recommendedName>
        <fullName evidence="1">protein-tyrosine-phosphatase</fullName>
        <ecNumber evidence="1">3.1.3.48</ecNumber>
    </recommendedName>
</protein>
<keyword evidence="2" id="KW-0597">Phosphoprotein</keyword>
<dbReference type="GeneID" id="106158464"/>
<feature type="transmembrane region" description="Helical" evidence="8">
    <location>
        <begin position="58"/>
        <end position="83"/>
    </location>
</feature>
<evidence type="ECO:0000256" key="7">
    <source>
        <dbReference type="SAM" id="MobiDB-lite"/>
    </source>
</evidence>
<dbReference type="GO" id="GO:0030054">
    <property type="term" value="C:cell junction"/>
    <property type="evidence" value="ECO:0007669"/>
    <property type="project" value="TreeGrafter"/>
</dbReference>
<evidence type="ECO:0000259" key="9">
    <source>
        <dbReference type="PROSITE" id="PS50055"/>
    </source>
</evidence>
<reference evidence="12" key="1">
    <citation type="submission" date="2025-08" db="UniProtKB">
        <authorList>
            <consortium name="RefSeq"/>
        </authorList>
    </citation>
    <scope>IDENTIFICATION</scope>
    <source>
        <tissue evidence="12">Gonads</tissue>
    </source>
</reference>
<dbReference type="EC" id="3.1.3.48" evidence="1"/>
<organism evidence="11 12">
    <name type="scientific">Lingula anatina</name>
    <name type="common">Brachiopod</name>
    <name type="synonym">Lingula unguis</name>
    <dbReference type="NCBI Taxonomy" id="7574"/>
    <lineage>
        <taxon>Eukaryota</taxon>
        <taxon>Metazoa</taxon>
        <taxon>Spiralia</taxon>
        <taxon>Lophotrochozoa</taxon>
        <taxon>Brachiopoda</taxon>
        <taxon>Linguliformea</taxon>
        <taxon>Lingulata</taxon>
        <taxon>Lingulida</taxon>
        <taxon>Linguloidea</taxon>
        <taxon>Lingulidae</taxon>
        <taxon>Lingula</taxon>
    </lineage>
</organism>
<feature type="binding site" evidence="6">
    <location>
        <begin position="412"/>
        <end position="418"/>
    </location>
    <ligand>
        <name>substrate</name>
    </ligand>
</feature>
<dbReference type="GO" id="GO:0019901">
    <property type="term" value="F:protein kinase binding"/>
    <property type="evidence" value="ECO:0007669"/>
    <property type="project" value="TreeGrafter"/>
</dbReference>
<dbReference type="PANTHER" id="PTHR46198:SF4">
    <property type="entry name" value="PROTEIN-TYROSINE-PHOSPHATASE"/>
    <property type="match status" value="1"/>
</dbReference>